<dbReference type="RefSeq" id="WP_188849391.1">
    <property type="nucleotide sequence ID" value="NZ_BMJJ01000002.1"/>
</dbReference>
<keyword evidence="3 6" id="KW-1133">Transmembrane helix</keyword>
<protein>
    <submittedName>
        <fullName evidence="8">O-antigen polymerase</fullName>
    </submittedName>
</protein>
<dbReference type="AlphaFoldDB" id="A0A917D8G7"/>
<organism evidence="8 9">
    <name type="scientific">Aureimonas glaciei</name>
    <dbReference type="NCBI Taxonomy" id="1776957"/>
    <lineage>
        <taxon>Bacteria</taxon>
        <taxon>Pseudomonadati</taxon>
        <taxon>Pseudomonadota</taxon>
        <taxon>Alphaproteobacteria</taxon>
        <taxon>Hyphomicrobiales</taxon>
        <taxon>Aurantimonadaceae</taxon>
        <taxon>Aureimonas</taxon>
    </lineage>
</organism>
<feature type="transmembrane region" description="Helical" evidence="6">
    <location>
        <begin position="141"/>
        <end position="158"/>
    </location>
</feature>
<feature type="region of interest" description="Disordered" evidence="5">
    <location>
        <begin position="1"/>
        <end position="29"/>
    </location>
</feature>
<feature type="transmembrane region" description="Helical" evidence="6">
    <location>
        <begin position="284"/>
        <end position="308"/>
    </location>
</feature>
<feature type="transmembrane region" description="Helical" evidence="6">
    <location>
        <begin position="255"/>
        <end position="272"/>
    </location>
</feature>
<evidence type="ECO:0000256" key="4">
    <source>
        <dbReference type="ARBA" id="ARBA00023136"/>
    </source>
</evidence>
<dbReference type="EMBL" id="BMJJ01000002">
    <property type="protein sequence ID" value="GGD08344.1"/>
    <property type="molecule type" value="Genomic_DNA"/>
</dbReference>
<accession>A0A917D8G7</accession>
<keyword evidence="9" id="KW-1185">Reference proteome</keyword>
<dbReference type="Proteomes" id="UP000613160">
    <property type="component" value="Unassembled WGS sequence"/>
</dbReference>
<evidence type="ECO:0000256" key="1">
    <source>
        <dbReference type="ARBA" id="ARBA00004141"/>
    </source>
</evidence>
<feature type="transmembrane region" description="Helical" evidence="6">
    <location>
        <begin position="73"/>
        <end position="103"/>
    </location>
</feature>
<proteinExistence type="predicted"/>
<dbReference type="Pfam" id="PF04932">
    <property type="entry name" value="Wzy_C"/>
    <property type="match status" value="1"/>
</dbReference>
<evidence type="ECO:0000256" key="5">
    <source>
        <dbReference type="SAM" id="MobiDB-lite"/>
    </source>
</evidence>
<dbReference type="InterPro" id="IPR007016">
    <property type="entry name" value="O-antigen_ligase-rel_domated"/>
</dbReference>
<reference evidence="8" key="1">
    <citation type="journal article" date="2014" name="Int. J. Syst. Evol. Microbiol.">
        <title>Complete genome sequence of Corynebacterium casei LMG S-19264T (=DSM 44701T), isolated from a smear-ripened cheese.</title>
        <authorList>
            <consortium name="US DOE Joint Genome Institute (JGI-PGF)"/>
            <person name="Walter F."/>
            <person name="Albersmeier A."/>
            <person name="Kalinowski J."/>
            <person name="Ruckert C."/>
        </authorList>
    </citation>
    <scope>NUCLEOTIDE SEQUENCE</scope>
    <source>
        <strain evidence="8">CGMCC 1.15493</strain>
    </source>
</reference>
<evidence type="ECO:0000313" key="9">
    <source>
        <dbReference type="Proteomes" id="UP000613160"/>
    </source>
</evidence>
<evidence type="ECO:0000313" key="8">
    <source>
        <dbReference type="EMBL" id="GGD08344.1"/>
    </source>
</evidence>
<feature type="transmembrane region" description="Helical" evidence="6">
    <location>
        <begin position="207"/>
        <end position="224"/>
    </location>
</feature>
<comment type="caution">
    <text evidence="8">The sequence shown here is derived from an EMBL/GenBank/DDBJ whole genome shotgun (WGS) entry which is preliminary data.</text>
</comment>
<comment type="subcellular location">
    <subcellularLocation>
        <location evidence="1">Membrane</location>
        <topology evidence="1">Multi-pass membrane protein</topology>
    </subcellularLocation>
</comment>
<feature type="domain" description="O-antigen ligase-related" evidence="7">
    <location>
        <begin position="241"/>
        <end position="400"/>
    </location>
</feature>
<keyword evidence="4 6" id="KW-0472">Membrane</keyword>
<gene>
    <name evidence="8" type="ORF">GCM10011335_09000</name>
</gene>
<feature type="transmembrane region" description="Helical" evidence="6">
    <location>
        <begin position="391"/>
        <end position="411"/>
    </location>
</feature>
<feature type="transmembrane region" description="Helical" evidence="6">
    <location>
        <begin position="115"/>
        <end position="135"/>
    </location>
</feature>
<evidence type="ECO:0000256" key="3">
    <source>
        <dbReference type="ARBA" id="ARBA00022989"/>
    </source>
</evidence>
<dbReference type="PANTHER" id="PTHR37422:SF13">
    <property type="entry name" value="LIPOPOLYSACCHARIDE BIOSYNTHESIS PROTEIN PA4999-RELATED"/>
    <property type="match status" value="1"/>
</dbReference>
<evidence type="ECO:0000259" key="7">
    <source>
        <dbReference type="Pfam" id="PF04932"/>
    </source>
</evidence>
<dbReference type="PANTHER" id="PTHR37422">
    <property type="entry name" value="TEICHURONIC ACID BIOSYNTHESIS PROTEIN TUAE"/>
    <property type="match status" value="1"/>
</dbReference>
<name>A0A917D8G7_9HYPH</name>
<evidence type="ECO:0000256" key="6">
    <source>
        <dbReference type="SAM" id="Phobius"/>
    </source>
</evidence>
<feature type="transmembrane region" description="Helical" evidence="6">
    <location>
        <begin position="170"/>
        <end position="195"/>
    </location>
</feature>
<sequence length="478" mass="50414">MNERSGILPSGTPTLQPARAGSPSSHSAEMPSLFASAPSRVVPAVDSHRPAALRLLLTPDPAALGRRNRLSTFTFFVLAAAGGSGASVVAGLLACWALISLVLRRFALRLTASDWIVVAASLLFFAIMSFSNLHHEHPSRGLLRVGALLPFVMPLVLIPRMRLSQFRDTLPVAFAGMAVGGCLLLVIVLAEFFFFSARVQGFAGNQGPLSVTALLCAGWSILHLSRDSSRLQLSLAVMGALGGSVAVFLSGMRGTWPLLPICLAIAVFTRRRELAALWRTWSPVARGLLAALTVAVLAGVAVLVAPMVGARIGEMWGELALILADVDTPTSLNLRKEMYSAAVQAIAARPWFGYGAQNHWAAVSPYLDASVFGGISFTHFHNVFLTVGVDAGLVGIAGFLAVVVSPLIVAWRARHAVGGGRRLGASLILVVAFLGAGMTNIMFFHDILDAVWVFSVSLLAASVPARSWLDGVGGTKGN</sequence>
<evidence type="ECO:0000256" key="2">
    <source>
        <dbReference type="ARBA" id="ARBA00022692"/>
    </source>
</evidence>
<reference evidence="8" key="2">
    <citation type="submission" date="2020-09" db="EMBL/GenBank/DDBJ databases">
        <authorList>
            <person name="Sun Q."/>
            <person name="Zhou Y."/>
        </authorList>
    </citation>
    <scope>NUCLEOTIDE SEQUENCE</scope>
    <source>
        <strain evidence="8">CGMCC 1.15493</strain>
    </source>
</reference>
<dbReference type="GO" id="GO:0016020">
    <property type="term" value="C:membrane"/>
    <property type="evidence" value="ECO:0007669"/>
    <property type="project" value="UniProtKB-SubCell"/>
</dbReference>
<keyword evidence="2 6" id="KW-0812">Transmembrane</keyword>
<feature type="transmembrane region" description="Helical" evidence="6">
    <location>
        <begin position="423"/>
        <end position="444"/>
    </location>
</feature>
<dbReference type="InterPro" id="IPR051533">
    <property type="entry name" value="WaaL-like"/>
</dbReference>